<dbReference type="SUPFAM" id="SSF160443">
    <property type="entry name" value="SMR domain-like"/>
    <property type="match status" value="1"/>
</dbReference>
<dbReference type="SMART" id="SM00356">
    <property type="entry name" value="ZnF_C3H1"/>
    <property type="match status" value="2"/>
</dbReference>
<dbReference type="InterPro" id="IPR000571">
    <property type="entry name" value="Znf_CCCH"/>
</dbReference>
<evidence type="ECO:0000259" key="8">
    <source>
        <dbReference type="PROSITE" id="PS51140"/>
    </source>
</evidence>
<dbReference type="EMBL" id="HACM01010115">
    <property type="protein sequence ID" value="CRZ10557.1"/>
    <property type="molecule type" value="Transcribed_RNA"/>
</dbReference>
<dbReference type="InterPro" id="IPR036063">
    <property type="entry name" value="Smr_dom_sf"/>
</dbReference>
<dbReference type="PROSITE" id="PS50828">
    <property type="entry name" value="SMR"/>
    <property type="match status" value="1"/>
</dbReference>
<dbReference type="InterPro" id="IPR002625">
    <property type="entry name" value="Smr_dom"/>
</dbReference>
<feature type="region of interest" description="Disordered" evidence="5">
    <location>
        <begin position="1"/>
        <end position="21"/>
    </location>
</feature>
<dbReference type="SUPFAM" id="SSF90229">
    <property type="entry name" value="CCCH zinc finger"/>
    <property type="match status" value="1"/>
</dbReference>
<proteinExistence type="predicted"/>
<feature type="domain" description="Smr" evidence="7">
    <location>
        <begin position="351"/>
        <end position="434"/>
    </location>
</feature>
<keyword evidence="2 4" id="KW-0863">Zinc-finger</keyword>
<dbReference type="PANTHER" id="PTHR46535:SF1">
    <property type="entry name" value="NEDD4-BINDING PROTEIN 2"/>
    <property type="match status" value="1"/>
</dbReference>
<protein>
    <submittedName>
        <fullName evidence="9">Uncharacterized protein</fullName>
    </submittedName>
</protein>
<dbReference type="InterPro" id="IPR003892">
    <property type="entry name" value="CUE"/>
</dbReference>
<dbReference type="GO" id="GO:0004519">
    <property type="term" value="F:endonuclease activity"/>
    <property type="evidence" value="ECO:0007669"/>
    <property type="project" value="TreeGrafter"/>
</dbReference>
<dbReference type="GO" id="GO:0008270">
    <property type="term" value="F:zinc ion binding"/>
    <property type="evidence" value="ECO:0007669"/>
    <property type="project" value="UniProtKB-KW"/>
</dbReference>
<name>A0A0H5RA51_9EUKA</name>
<feature type="zinc finger region" description="C3H1-type" evidence="4">
    <location>
        <begin position="91"/>
        <end position="116"/>
    </location>
</feature>
<dbReference type="PROSITE" id="PS51140">
    <property type="entry name" value="CUE"/>
    <property type="match status" value="1"/>
</dbReference>
<dbReference type="Gene3D" id="3.30.1370.110">
    <property type="match status" value="1"/>
</dbReference>
<feature type="domain" description="C3H1-type" evidence="6">
    <location>
        <begin position="91"/>
        <end position="116"/>
    </location>
</feature>
<dbReference type="Gene3D" id="3.30.1370.210">
    <property type="match status" value="1"/>
</dbReference>
<dbReference type="GO" id="GO:0043130">
    <property type="term" value="F:ubiquitin binding"/>
    <property type="evidence" value="ECO:0007669"/>
    <property type="project" value="InterPro"/>
</dbReference>
<feature type="region of interest" description="Disordered" evidence="5">
    <location>
        <begin position="68"/>
        <end position="89"/>
    </location>
</feature>
<dbReference type="Gene3D" id="4.10.1000.10">
    <property type="entry name" value="Zinc finger, CCCH-type"/>
    <property type="match status" value="1"/>
</dbReference>
<evidence type="ECO:0000259" key="6">
    <source>
        <dbReference type="PROSITE" id="PS50103"/>
    </source>
</evidence>
<evidence type="ECO:0000256" key="4">
    <source>
        <dbReference type="PROSITE-ProRule" id="PRU00723"/>
    </source>
</evidence>
<evidence type="ECO:0000313" key="9">
    <source>
        <dbReference type="EMBL" id="CRZ10557.1"/>
    </source>
</evidence>
<dbReference type="Pfam" id="PF08590">
    <property type="entry name" value="DUF1771"/>
    <property type="match status" value="1"/>
</dbReference>
<dbReference type="PROSITE" id="PS50103">
    <property type="entry name" value="ZF_C3H1"/>
    <property type="match status" value="2"/>
</dbReference>
<dbReference type="AlphaFoldDB" id="A0A0H5RA51"/>
<dbReference type="PANTHER" id="PTHR46535">
    <property type="entry name" value="NEDD4-BINDING PROTEIN 2"/>
    <property type="match status" value="1"/>
</dbReference>
<dbReference type="InterPro" id="IPR036855">
    <property type="entry name" value="Znf_CCCH_sf"/>
</dbReference>
<evidence type="ECO:0000259" key="7">
    <source>
        <dbReference type="PROSITE" id="PS50828"/>
    </source>
</evidence>
<dbReference type="InterPro" id="IPR013899">
    <property type="entry name" value="DUF1771"/>
</dbReference>
<accession>A0A0H5RA51</accession>
<reference evidence="9" key="1">
    <citation type="submission" date="2015-04" db="EMBL/GenBank/DDBJ databases">
        <title>The genome sequence of the plant pathogenic Rhizarian Plasmodiophora brassicae reveals insights in its biotrophic life cycle and the origin of chitin synthesis.</title>
        <authorList>
            <person name="Schwelm A."/>
            <person name="Fogelqvist J."/>
            <person name="Knaust A."/>
            <person name="Julke S."/>
            <person name="Lilja T."/>
            <person name="Dhandapani V."/>
            <person name="Bonilla-Rosso G."/>
            <person name="Karlsson M."/>
            <person name="Shevchenko A."/>
            <person name="Choi S.R."/>
            <person name="Kim H.G."/>
            <person name="Park J.Y."/>
            <person name="Lim Y.P."/>
            <person name="Ludwig-Muller J."/>
            <person name="Dixelius C."/>
        </authorList>
    </citation>
    <scope>NUCLEOTIDE SEQUENCE</scope>
    <source>
        <tissue evidence="9">Potato root galls</tissue>
    </source>
</reference>
<feature type="domain" description="CUE" evidence="8">
    <location>
        <begin position="24"/>
        <end position="68"/>
    </location>
</feature>
<sequence>MMNPNAPAFDPSISSSAHESPVQGIPNQLSLLVNIFPELHPSSLQAFLIAHDNDLMICVERLLAALSTPTPSPSSNLSESGSKQDDPKSIANSTPVCKYFLNGHCLIANCQFLHSKTDRSAICRFYLRGHCARGSDCSFLHELDNVTTVSADPSPIPISPSLSRVISPSHPHPPIHPAPFDLVAKMKLESLQAQWAHVNPQLVEDYFRTHGKNLASVAEKVLRERFGPPSKEVKTMGAAPIKAPPLYRHKQNGPEERLSVSTPIVTTGDAISSVYFESRDAAMDHARRRNSYFTNATAAFLRGDGALAKELSQKGRYHHNQMELLHQQASGQIFDARNENLEVAKGLGHVVDVHGLHATEAVDRIHRLLSQLCAEFGRSQTGSRSGRYLDVITGVGRHSYSGVGKVRPAVLAYAQSSGYQFQEMSIAGSIRVYF</sequence>
<evidence type="ECO:0000256" key="2">
    <source>
        <dbReference type="ARBA" id="ARBA00022771"/>
    </source>
</evidence>
<feature type="zinc finger region" description="C3H1-type" evidence="4">
    <location>
        <begin position="117"/>
        <end position="144"/>
    </location>
</feature>
<dbReference type="Pfam" id="PF00642">
    <property type="entry name" value="zf-CCCH"/>
    <property type="match status" value="1"/>
</dbReference>
<feature type="compositionally biased region" description="Low complexity" evidence="5">
    <location>
        <begin position="68"/>
        <end position="81"/>
    </location>
</feature>
<organism evidence="9">
    <name type="scientific">Spongospora subterranea</name>
    <dbReference type="NCBI Taxonomy" id="70186"/>
    <lineage>
        <taxon>Eukaryota</taxon>
        <taxon>Sar</taxon>
        <taxon>Rhizaria</taxon>
        <taxon>Endomyxa</taxon>
        <taxon>Phytomyxea</taxon>
        <taxon>Plasmodiophorida</taxon>
        <taxon>Plasmodiophoridae</taxon>
        <taxon>Spongospora</taxon>
    </lineage>
</organism>
<evidence type="ECO:0000256" key="1">
    <source>
        <dbReference type="ARBA" id="ARBA00022723"/>
    </source>
</evidence>
<dbReference type="CDD" id="cd14279">
    <property type="entry name" value="CUE"/>
    <property type="match status" value="1"/>
</dbReference>
<keyword evidence="1 4" id="KW-0479">Metal-binding</keyword>
<dbReference type="SMART" id="SM01162">
    <property type="entry name" value="DUF1771"/>
    <property type="match status" value="1"/>
</dbReference>
<evidence type="ECO:0000256" key="3">
    <source>
        <dbReference type="ARBA" id="ARBA00022833"/>
    </source>
</evidence>
<keyword evidence="3 4" id="KW-0862">Zinc</keyword>
<feature type="domain" description="C3H1-type" evidence="6">
    <location>
        <begin position="117"/>
        <end position="144"/>
    </location>
</feature>
<dbReference type="GO" id="GO:0005634">
    <property type="term" value="C:nucleus"/>
    <property type="evidence" value="ECO:0007669"/>
    <property type="project" value="TreeGrafter"/>
</dbReference>
<dbReference type="InterPro" id="IPR052772">
    <property type="entry name" value="Endo/PolyKinase_Domain-Protein"/>
</dbReference>
<evidence type="ECO:0000256" key="5">
    <source>
        <dbReference type="SAM" id="MobiDB-lite"/>
    </source>
</evidence>